<accession>C6LLC3</accession>
<feature type="chain" id="PRO_5002968546" description="Tat pathway signal sequence domain protein" evidence="1">
    <location>
        <begin position="31"/>
        <end position="169"/>
    </location>
</feature>
<dbReference type="Proteomes" id="UP000005561">
    <property type="component" value="Unassembled WGS sequence"/>
</dbReference>
<dbReference type="RefSeq" id="WP_006864223.1">
    <property type="nucleotide sequence ID" value="NZ_ACCL02000029.1"/>
</dbReference>
<evidence type="ECO:0008006" key="4">
    <source>
        <dbReference type="Google" id="ProtNLM"/>
    </source>
</evidence>
<dbReference type="AlphaFoldDB" id="C6LLC3"/>
<organism evidence="2 3">
    <name type="scientific">Marvinbryantia formatexigens DSM 14469</name>
    <dbReference type="NCBI Taxonomy" id="478749"/>
    <lineage>
        <taxon>Bacteria</taxon>
        <taxon>Bacillati</taxon>
        <taxon>Bacillota</taxon>
        <taxon>Clostridia</taxon>
        <taxon>Lachnospirales</taxon>
        <taxon>Lachnospiraceae</taxon>
        <taxon>Marvinbryantia</taxon>
    </lineage>
</organism>
<name>C6LLC3_9FIRM</name>
<keyword evidence="3" id="KW-1185">Reference proteome</keyword>
<proteinExistence type="predicted"/>
<gene>
    <name evidence="2" type="ORF">BRYFOR_09470</name>
</gene>
<keyword evidence="1" id="KW-0732">Signal</keyword>
<evidence type="ECO:0000256" key="1">
    <source>
        <dbReference type="SAM" id="SignalP"/>
    </source>
</evidence>
<comment type="caution">
    <text evidence="2">The sequence shown here is derived from an EMBL/GenBank/DDBJ whole genome shotgun (WGS) entry which is preliminary data.</text>
</comment>
<evidence type="ECO:0000313" key="2">
    <source>
        <dbReference type="EMBL" id="EET58546.1"/>
    </source>
</evidence>
<dbReference type="eggNOG" id="ENOG5033NYV">
    <property type="taxonomic scope" value="Bacteria"/>
</dbReference>
<dbReference type="EMBL" id="ACCL02000029">
    <property type="protein sequence ID" value="EET58546.1"/>
    <property type="molecule type" value="Genomic_DNA"/>
</dbReference>
<sequence>MMKNRKYLTKGLAGVLAAGMIAGGALTAFAADPQTGSMSVTFTKTAPDSTFTLSIPSSVTLLEDKEVTEKVGLSAISVADTEKVQIRVASGITNGQVTLTDNDISRSVSSTVSLDGTTAIGNNAVVAEFSGTSTTPTTGGTLHFSAVGIDAEVGNYTGTITFEASIVDK</sequence>
<protein>
    <recommendedName>
        <fullName evidence="4">Tat pathway signal sequence domain protein</fullName>
    </recommendedName>
</protein>
<dbReference type="OrthoDB" id="2109170at2"/>
<dbReference type="STRING" id="168384.SAMN05660368_03232"/>
<reference evidence="2" key="1">
    <citation type="submission" date="2009-07" db="EMBL/GenBank/DDBJ databases">
        <authorList>
            <person name="Weinstock G."/>
            <person name="Sodergren E."/>
            <person name="Clifton S."/>
            <person name="Fulton L."/>
            <person name="Fulton B."/>
            <person name="Courtney L."/>
            <person name="Fronick C."/>
            <person name="Harrison M."/>
            <person name="Strong C."/>
            <person name="Farmer C."/>
            <person name="Delahaunty K."/>
            <person name="Markovic C."/>
            <person name="Hall O."/>
            <person name="Minx P."/>
            <person name="Tomlinson C."/>
            <person name="Mitreva M."/>
            <person name="Nelson J."/>
            <person name="Hou S."/>
            <person name="Wollam A."/>
            <person name="Pepin K.H."/>
            <person name="Johnson M."/>
            <person name="Bhonagiri V."/>
            <person name="Nash W.E."/>
            <person name="Warren W."/>
            <person name="Chinwalla A."/>
            <person name="Mardis E.R."/>
            <person name="Wilson R.K."/>
        </authorList>
    </citation>
    <scope>NUCLEOTIDE SEQUENCE [LARGE SCALE GENOMIC DNA]</scope>
    <source>
        <strain evidence="2">DSM 14469</strain>
    </source>
</reference>
<evidence type="ECO:0000313" key="3">
    <source>
        <dbReference type="Proteomes" id="UP000005561"/>
    </source>
</evidence>
<feature type="signal peptide" evidence="1">
    <location>
        <begin position="1"/>
        <end position="30"/>
    </location>
</feature>